<sequence length="178" mass="19824">MAICEHETEAELPDKCQHEYHAISTGHATVPNQHERLDERSSSKCNLRRGGTPRRCYTFRRPGFLRNFSNREYGEIAQHLSQQASRVPTAKEAIEHVTGRGKILQAVVRHAIWWVEPTWTVPANVNASFHSTYMVRVVRNCYQQGAGHNGQGEADSLLADPDVLTQNQAAGGGLGEHG</sequence>
<comment type="caution">
    <text evidence="1">The sequence shown here is derived from an EMBL/GenBank/DDBJ whole genome shotgun (WGS) entry which is preliminary data.</text>
</comment>
<dbReference type="Proteomes" id="UP001345827">
    <property type="component" value="Unassembled WGS sequence"/>
</dbReference>
<reference evidence="1 2" key="1">
    <citation type="submission" date="2023-06" db="EMBL/GenBank/DDBJ databases">
        <title>Black Yeasts Isolated from many extreme environments.</title>
        <authorList>
            <person name="Coleine C."/>
            <person name="Stajich J.E."/>
            <person name="Selbmann L."/>
        </authorList>
    </citation>
    <scope>NUCLEOTIDE SEQUENCE [LARGE SCALE GENOMIC DNA]</scope>
    <source>
        <strain evidence="1 2">CCFEE 5887</strain>
    </source>
</reference>
<accession>A0AAV9PSW0</accession>
<gene>
    <name evidence="1" type="ORF">LTR25_010118</name>
</gene>
<name>A0AAV9PSW0_9PEZI</name>
<dbReference type="EMBL" id="JAXLQG010000024">
    <property type="protein sequence ID" value="KAK5528933.1"/>
    <property type="molecule type" value="Genomic_DNA"/>
</dbReference>
<organism evidence="1 2">
    <name type="scientific">Vermiconidia calcicola</name>
    <dbReference type="NCBI Taxonomy" id="1690605"/>
    <lineage>
        <taxon>Eukaryota</taxon>
        <taxon>Fungi</taxon>
        <taxon>Dikarya</taxon>
        <taxon>Ascomycota</taxon>
        <taxon>Pezizomycotina</taxon>
        <taxon>Dothideomycetes</taxon>
        <taxon>Dothideomycetidae</taxon>
        <taxon>Mycosphaerellales</taxon>
        <taxon>Extremaceae</taxon>
        <taxon>Vermiconidia</taxon>
    </lineage>
</organism>
<evidence type="ECO:0000313" key="1">
    <source>
        <dbReference type="EMBL" id="KAK5528933.1"/>
    </source>
</evidence>
<protein>
    <submittedName>
        <fullName evidence="1">Uncharacterized protein</fullName>
    </submittedName>
</protein>
<dbReference type="AlphaFoldDB" id="A0AAV9PSW0"/>
<evidence type="ECO:0000313" key="2">
    <source>
        <dbReference type="Proteomes" id="UP001345827"/>
    </source>
</evidence>
<keyword evidence="2" id="KW-1185">Reference proteome</keyword>
<proteinExistence type="predicted"/>